<dbReference type="EMBL" id="JASBWU010000006">
    <property type="protein sequence ID" value="KAJ9120873.1"/>
    <property type="molecule type" value="Genomic_DNA"/>
</dbReference>
<organism evidence="1 2">
    <name type="scientific">Naganishia vaughanmartiniae</name>
    <dbReference type="NCBI Taxonomy" id="1424756"/>
    <lineage>
        <taxon>Eukaryota</taxon>
        <taxon>Fungi</taxon>
        <taxon>Dikarya</taxon>
        <taxon>Basidiomycota</taxon>
        <taxon>Agaricomycotina</taxon>
        <taxon>Tremellomycetes</taxon>
        <taxon>Filobasidiales</taxon>
        <taxon>Filobasidiaceae</taxon>
        <taxon>Naganishia</taxon>
    </lineage>
</organism>
<dbReference type="Proteomes" id="UP001243375">
    <property type="component" value="Unassembled WGS sequence"/>
</dbReference>
<proteinExistence type="predicted"/>
<accession>A0ACC2XB69</accession>
<protein>
    <submittedName>
        <fullName evidence="1">Uncharacterized protein</fullName>
    </submittedName>
</protein>
<sequence length="138" mass="15766">MPNLTDLPAEIIDNIADFILDRERSQYAGLDKKVVEPICDVSVEGGSVSLCYFISRCSDLKSLASVSRYLRIVLFEMRFVHKIVVRDTYAWRQDQHAQTLRDRIDAGSKIQRTSGNLEETSWSRQARAVMVQSIRGRS</sequence>
<reference evidence="1" key="1">
    <citation type="submission" date="2023-04" db="EMBL/GenBank/DDBJ databases">
        <title>Draft Genome sequencing of Naganishia species isolated from polar environments using Oxford Nanopore Technology.</title>
        <authorList>
            <person name="Leo P."/>
            <person name="Venkateswaran K."/>
        </authorList>
    </citation>
    <scope>NUCLEOTIDE SEQUENCE</scope>
    <source>
        <strain evidence="1">MNA-CCFEE 5425</strain>
    </source>
</reference>
<gene>
    <name evidence="1" type="ORF">QFC22_002808</name>
</gene>
<evidence type="ECO:0000313" key="2">
    <source>
        <dbReference type="Proteomes" id="UP001243375"/>
    </source>
</evidence>
<comment type="caution">
    <text evidence="1">The sequence shown here is derived from an EMBL/GenBank/DDBJ whole genome shotgun (WGS) entry which is preliminary data.</text>
</comment>
<name>A0ACC2XB69_9TREE</name>
<evidence type="ECO:0000313" key="1">
    <source>
        <dbReference type="EMBL" id="KAJ9120873.1"/>
    </source>
</evidence>
<keyword evidence="2" id="KW-1185">Reference proteome</keyword>